<dbReference type="InterPro" id="IPR036691">
    <property type="entry name" value="Endo/exonu/phosph_ase_sf"/>
</dbReference>
<evidence type="ECO:0008006" key="7">
    <source>
        <dbReference type="Google" id="ProtNLM"/>
    </source>
</evidence>
<dbReference type="InterPro" id="IPR025558">
    <property type="entry name" value="DUF4283"/>
</dbReference>
<feature type="domain" description="Endonuclease/exonuclease/phosphatase" evidence="2">
    <location>
        <begin position="266"/>
        <end position="388"/>
    </location>
</feature>
<dbReference type="Pfam" id="PF14111">
    <property type="entry name" value="DUF4283"/>
    <property type="match status" value="1"/>
</dbReference>
<dbReference type="InterPro" id="IPR025836">
    <property type="entry name" value="Zn_knuckle_CX2CX4HX4C"/>
</dbReference>
<evidence type="ECO:0000259" key="3">
    <source>
        <dbReference type="Pfam" id="PF14111"/>
    </source>
</evidence>
<dbReference type="Gene3D" id="3.60.10.10">
    <property type="entry name" value="Endonuclease/exonuclease/phosphatase"/>
    <property type="match status" value="2"/>
</dbReference>
<dbReference type="SUPFAM" id="SSF56219">
    <property type="entry name" value="DNase I-like"/>
    <property type="match status" value="1"/>
</dbReference>
<dbReference type="AlphaFoldDB" id="A0A2Z6NI66"/>
<feature type="domain" description="DUF4283" evidence="3">
    <location>
        <begin position="5"/>
        <end position="57"/>
    </location>
</feature>
<protein>
    <recommendedName>
        <fullName evidence="7">Reverse transcriptase domain-containing protein</fullName>
    </recommendedName>
</protein>
<dbReference type="OrthoDB" id="1301880at2759"/>
<dbReference type="Pfam" id="PF14392">
    <property type="entry name" value="zf-CCHC_4"/>
    <property type="match status" value="1"/>
</dbReference>
<evidence type="ECO:0000313" key="6">
    <source>
        <dbReference type="Proteomes" id="UP000242715"/>
    </source>
</evidence>
<feature type="region of interest" description="Disordered" evidence="1">
    <location>
        <begin position="205"/>
        <end position="244"/>
    </location>
</feature>
<sequence length="788" mass="91590">MKIRVAELWNPVKGVTIKKARVETFLFHFAHPLDMEAVLNGGPWIFDNSTLILEQVQLGMQIEHIPLFHVLIWVQVHNLPMGLMKEKVGRTLANYMGSFMEYDKNNNSSFWRQYMRIRVRMDVRQPLKKDTRMKNKEGEWCTVNFMYEKLGVFCFVSGIMGHAENKCEVRYAMEQDDGTREWTAYIRTRPRRQGGRIVSKWLREEKGGREVHGGGDRAAQTNSPTCSQSRGPTNAELAENDQEKIPTINQHTIMTRQGLSGPMKILSWNCRGLSTPSAIPNLRNIAQGHQPDILFLSETPAKAQTMERIREKDEGEWRLTCYYGYPEMGRRRQAWDLLRELRDMSDLPWCILGDFNDFLSQEDKRGNHSHPNWLCSGFRTAVSDCDLTDIHLEDYPYTWIKSREFPNDQQWDDLHIPFRKYVAEGGGCGDGWLGRERGTNIIRKTSRCAEKLSRWGRRKRKRFKQEVADCGEEMERLRGNHDLSNSGRYIEVIHALKRKTRGRKGELALKIDITKAYDKVDWGFLRGMLERLGFASKWIHWMMLCVSSVNYSVLVNFDKARGDLHGVKICRGALTMSHLLFADDCFLFCRANIDESTHLMQILHTYEEASGQEINLTKSEVFISRNLSTGAQEDLSRIMGVRHVLGTDNYLGLPSMIGRKRKDIFAYIKDRVWKRINSWRGRALSKTWKEVMIKSVLQVITSYVMSIYLLPDSTIKEIERIMNSFWWGGGALNQGIRWLAWDRMTYPKALGGMGFRDLHSFNLAMIAKQGWHMMTLLYPKFCPLFYHI</sequence>
<dbReference type="PANTHER" id="PTHR33116:SF86">
    <property type="entry name" value="REVERSE TRANSCRIPTASE DOMAIN-CONTAINING PROTEIN"/>
    <property type="match status" value="1"/>
</dbReference>
<evidence type="ECO:0000256" key="1">
    <source>
        <dbReference type="SAM" id="MobiDB-lite"/>
    </source>
</evidence>
<feature type="domain" description="Zinc knuckle CX2CX4HX4C" evidence="4">
    <location>
        <begin position="121"/>
        <end position="168"/>
    </location>
</feature>
<feature type="compositionally biased region" description="Basic and acidic residues" evidence="1">
    <location>
        <begin position="205"/>
        <end position="215"/>
    </location>
</feature>
<keyword evidence="6" id="KW-1185">Reference proteome</keyword>
<proteinExistence type="predicted"/>
<accession>A0A2Z6NI66</accession>
<evidence type="ECO:0000259" key="4">
    <source>
        <dbReference type="Pfam" id="PF14392"/>
    </source>
</evidence>
<name>A0A2Z6NI66_TRISU</name>
<evidence type="ECO:0000313" key="5">
    <source>
        <dbReference type="EMBL" id="GAU36150.1"/>
    </source>
</evidence>
<gene>
    <name evidence="5" type="ORF">TSUD_316790</name>
</gene>
<dbReference type="GO" id="GO:0003824">
    <property type="term" value="F:catalytic activity"/>
    <property type="evidence" value="ECO:0007669"/>
    <property type="project" value="InterPro"/>
</dbReference>
<feature type="compositionally biased region" description="Polar residues" evidence="1">
    <location>
        <begin position="219"/>
        <end position="232"/>
    </location>
</feature>
<dbReference type="EMBL" id="DF973619">
    <property type="protein sequence ID" value="GAU36150.1"/>
    <property type="molecule type" value="Genomic_DNA"/>
</dbReference>
<dbReference type="PANTHER" id="PTHR33116">
    <property type="entry name" value="REVERSE TRANSCRIPTASE ZINC-BINDING DOMAIN-CONTAINING PROTEIN-RELATED-RELATED"/>
    <property type="match status" value="1"/>
</dbReference>
<dbReference type="InterPro" id="IPR005135">
    <property type="entry name" value="Endo/exonuclease/phosphatase"/>
</dbReference>
<evidence type="ECO:0000259" key="2">
    <source>
        <dbReference type="Pfam" id="PF03372"/>
    </source>
</evidence>
<reference evidence="6" key="1">
    <citation type="journal article" date="2017" name="Front. Plant Sci.">
        <title>Climate Clever Clovers: New Paradigm to Reduce the Environmental Footprint of Ruminants by Breeding Low Methanogenic Forages Utilizing Haplotype Variation.</title>
        <authorList>
            <person name="Kaur P."/>
            <person name="Appels R."/>
            <person name="Bayer P.E."/>
            <person name="Keeble-Gagnere G."/>
            <person name="Wang J."/>
            <person name="Hirakawa H."/>
            <person name="Shirasawa K."/>
            <person name="Vercoe P."/>
            <person name="Stefanova K."/>
            <person name="Durmic Z."/>
            <person name="Nichols P."/>
            <person name="Revell C."/>
            <person name="Isobe S.N."/>
            <person name="Edwards D."/>
            <person name="Erskine W."/>
        </authorList>
    </citation>
    <scope>NUCLEOTIDE SEQUENCE [LARGE SCALE GENOMIC DNA]</scope>
    <source>
        <strain evidence="6">cv. Daliak</strain>
    </source>
</reference>
<organism evidence="5 6">
    <name type="scientific">Trifolium subterraneum</name>
    <name type="common">Subterranean clover</name>
    <dbReference type="NCBI Taxonomy" id="3900"/>
    <lineage>
        <taxon>Eukaryota</taxon>
        <taxon>Viridiplantae</taxon>
        <taxon>Streptophyta</taxon>
        <taxon>Embryophyta</taxon>
        <taxon>Tracheophyta</taxon>
        <taxon>Spermatophyta</taxon>
        <taxon>Magnoliopsida</taxon>
        <taxon>eudicotyledons</taxon>
        <taxon>Gunneridae</taxon>
        <taxon>Pentapetalae</taxon>
        <taxon>rosids</taxon>
        <taxon>fabids</taxon>
        <taxon>Fabales</taxon>
        <taxon>Fabaceae</taxon>
        <taxon>Papilionoideae</taxon>
        <taxon>50 kb inversion clade</taxon>
        <taxon>NPAAA clade</taxon>
        <taxon>Hologalegina</taxon>
        <taxon>IRL clade</taxon>
        <taxon>Trifolieae</taxon>
        <taxon>Trifolium</taxon>
    </lineage>
</organism>
<dbReference type="Proteomes" id="UP000242715">
    <property type="component" value="Unassembled WGS sequence"/>
</dbReference>
<dbReference type="Pfam" id="PF03372">
    <property type="entry name" value="Exo_endo_phos"/>
    <property type="match status" value="1"/>
</dbReference>